<dbReference type="Pfam" id="PF13346">
    <property type="entry name" value="ABC2_membrane_5"/>
    <property type="match status" value="1"/>
</dbReference>
<organism evidence="2 3">
    <name type="scientific">Solibaculum mannosilyticum</name>
    <dbReference type="NCBI Taxonomy" id="2780922"/>
    <lineage>
        <taxon>Bacteria</taxon>
        <taxon>Bacillati</taxon>
        <taxon>Bacillota</taxon>
        <taxon>Clostridia</taxon>
        <taxon>Eubacteriales</taxon>
        <taxon>Oscillospiraceae</taxon>
        <taxon>Solibaculum</taxon>
    </lineage>
</organism>
<feature type="transmembrane region" description="Helical" evidence="1">
    <location>
        <begin position="40"/>
        <end position="59"/>
    </location>
</feature>
<feature type="transmembrane region" description="Helical" evidence="1">
    <location>
        <begin position="80"/>
        <end position="105"/>
    </location>
</feature>
<feature type="transmembrane region" description="Helical" evidence="1">
    <location>
        <begin position="12"/>
        <end position="34"/>
    </location>
</feature>
<dbReference type="KEGG" id="sman:C12CBH8_16950"/>
<dbReference type="PANTHER" id="PTHR41309:SF2">
    <property type="entry name" value="MEMBRANE PROTEIN"/>
    <property type="match status" value="1"/>
</dbReference>
<evidence type="ECO:0000313" key="3">
    <source>
        <dbReference type="Proteomes" id="UP000593890"/>
    </source>
</evidence>
<dbReference type="RefSeq" id="WP_090264493.1">
    <property type="nucleotide sequence ID" value="NZ_AP023321.1"/>
</dbReference>
<feature type="transmembrane region" description="Helical" evidence="1">
    <location>
        <begin position="117"/>
        <end position="140"/>
    </location>
</feature>
<evidence type="ECO:0000313" key="2">
    <source>
        <dbReference type="EMBL" id="BCI61056.1"/>
    </source>
</evidence>
<dbReference type="Proteomes" id="UP000593890">
    <property type="component" value="Chromosome"/>
</dbReference>
<dbReference type="PANTHER" id="PTHR41309">
    <property type="entry name" value="MEMBRANE PROTEIN-RELATED"/>
    <property type="match status" value="1"/>
</dbReference>
<proteinExistence type="predicted"/>
<evidence type="ECO:0000256" key="1">
    <source>
        <dbReference type="SAM" id="Phobius"/>
    </source>
</evidence>
<gene>
    <name evidence="2" type="ORF">C12CBH8_16950</name>
</gene>
<keyword evidence="1" id="KW-1133">Transmembrane helix</keyword>
<keyword evidence="1" id="KW-0812">Transmembrane</keyword>
<keyword evidence="3" id="KW-1185">Reference proteome</keyword>
<protein>
    <submittedName>
        <fullName evidence="2">Transporter</fullName>
    </submittedName>
</protein>
<dbReference type="InterPro" id="IPR025699">
    <property type="entry name" value="ABC2_memb-like"/>
</dbReference>
<dbReference type="AlphaFoldDB" id="A0A7I8D2N8"/>
<feature type="transmembrane region" description="Helical" evidence="1">
    <location>
        <begin position="186"/>
        <end position="207"/>
    </location>
</feature>
<reference evidence="3" key="1">
    <citation type="submission" date="2020-07" db="EMBL/GenBank/DDBJ databases">
        <title>Complete genome sequencing of Clostridia bacterium strain 12CBH8.</title>
        <authorList>
            <person name="Sakamoto M."/>
            <person name="Murakami T."/>
            <person name="Mori H."/>
        </authorList>
    </citation>
    <scope>NUCLEOTIDE SEQUENCE [LARGE SCALE GENOMIC DNA]</scope>
    <source>
        <strain evidence="3">12CBH8</strain>
    </source>
</reference>
<keyword evidence="1" id="KW-0472">Membrane</keyword>
<sequence length="213" mass="23467">MKALLLKDWFVIWKQCRIMLLIPIVFALISGMMPGSDGDFFRLFSVVILAMFPITVIGLDERNKWEVYAATMPYSKQDMVLSKYVLAVIGIVTGCGLSVIATAFLNPSATSWAEMAPVLVTIFTVGCIYTAFIMPVIFRFGVEKGRMWFIILAVLLAGGIGALNTMAQGQNSVVFSFLKFIQSSLLWLPVAGIVLLALSALLSISIYSKREFS</sequence>
<name>A0A7I8D2N8_9FIRM</name>
<accession>A0A7I8D2N8</accession>
<feature type="transmembrane region" description="Helical" evidence="1">
    <location>
        <begin position="147"/>
        <end position="166"/>
    </location>
</feature>
<dbReference type="EMBL" id="AP023321">
    <property type="protein sequence ID" value="BCI61056.1"/>
    <property type="molecule type" value="Genomic_DNA"/>
</dbReference>